<dbReference type="InterPro" id="IPR013083">
    <property type="entry name" value="Znf_RING/FYVE/PHD"/>
</dbReference>
<dbReference type="Gene3D" id="2.170.270.10">
    <property type="entry name" value="SET domain"/>
    <property type="match status" value="1"/>
</dbReference>
<dbReference type="InterPro" id="IPR019786">
    <property type="entry name" value="Zinc_finger_PHD-type_CS"/>
</dbReference>
<proteinExistence type="predicted"/>
<dbReference type="GO" id="GO:0008270">
    <property type="term" value="F:zinc ion binding"/>
    <property type="evidence" value="ECO:0007669"/>
    <property type="project" value="UniProtKB-KW"/>
</dbReference>
<evidence type="ECO:0000313" key="10">
    <source>
        <dbReference type="Proteomes" id="UP000274756"/>
    </source>
</evidence>
<dbReference type="GO" id="GO:0005654">
    <property type="term" value="C:nucleoplasm"/>
    <property type="evidence" value="ECO:0007669"/>
    <property type="project" value="TreeGrafter"/>
</dbReference>
<reference evidence="9 10" key="1">
    <citation type="submission" date="2018-11" db="EMBL/GenBank/DDBJ databases">
        <authorList>
            <consortium name="Pathogen Informatics"/>
        </authorList>
    </citation>
    <scope>NUCLEOTIDE SEQUENCE [LARGE SCALE GENOMIC DNA]</scope>
</reference>
<dbReference type="SMART" id="SM00317">
    <property type="entry name" value="SET"/>
    <property type="match status" value="1"/>
</dbReference>
<dbReference type="PROSITE" id="PS50280">
    <property type="entry name" value="SET"/>
    <property type="match status" value="1"/>
</dbReference>
<dbReference type="SMART" id="SM00249">
    <property type="entry name" value="PHD"/>
    <property type="match status" value="1"/>
</dbReference>
<dbReference type="InterPro" id="IPR001214">
    <property type="entry name" value="SET_dom"/>
</dbReference>
<keyword evidence="6" id="KW-0812">Transmembrane</keyword>
<dbReference type="EMBL" id="UYYG01000008">
    <property type="protein sequence ID" value="VDN50821.1"/>
    <property type="molecule type" value="Genomic_DNA"/>
</dbReference>
<dbReference type="Proteomes" id="UP000274756">
    <property type="component" value="Unassembled WGS sequence"/>
</dbReference>
<evidence type="ECO:0000256" key="6">
    <source>
        <dbReference type="SAM" id="Phobius"/>
    </source>
</evidence>
<keyword evidence="2" id="KW-0479">Metal-binding</keyword>
<dbReference type="PROSITE" id="PS01359">
    <property type="entry name" value="ZF_PHD_1"/>
    <property type="match status" value="1"/>
</dbReference>
<dbReference type="GO" id="GO:0042800">
    <property type="term" value="F:histone H3K4 methyltransferase activity"/>
    <property type="evidence" value="ECO:0007669"/>
    <property type="project" value="TreeGrafter"/>
</dbReference>
<accession>A0A3P7Q5T9</accession>
<keyword evidence="6" id="KW-1133">Transmembrane helix</keyword>
<dbReference type="OrthoDB" id="422362at2759"/>
<evidence type="ECO:0000256" key="5">
    <source>
        <dbReference type="ARBA" id="ARBA00023242"/>
    </source>
</evidence>
<protein>
    <recommendedName>
        <fullName evidence="11">SET domain-containing protein</fullName>
    </recommendedName>
</protein>
<dbReference type="InterPro" id="IPR046341">
    <property type="entry name" value="SET_dom_sf"/>
</dbReference>
<name>A0A3P7Q5T9_DRAME</name>
<dbReference type="SMART" id="SM00439">
    <property type="entry name" value="BAH"/>
    <property type="match status" value="1"/>
</dbReference>
<dbReference type="Gene3D" id="3.30.40.10">
    <property type="entry name" value="Zinc/RING finger domain, C3HC4 (zinc finger)"/>
    <property type="match status" value="1"/>
</dbReference>
<evidence type="ECO:0000256" key="2">
    <source>
        <dbReference type="ARBA" id="ARBA00022723"/>
    </source>
</evidence>
<gene>
    <name evidence="9" type="ORF">DME_LOCUS794</name>
</gene>
<comment type="subcellular location">
    <subcellularLocation>
        <location evidence="1">Nucleus</location>
    </subcellularLocation>
</comment>
<dbReference type="SUPFAM" id="SSF57903">
    <property type="entry name" value="FYVE/PHD zinc finger"/>
    <property type="match status" value="1"/>
</dbReference>
<dbReference type="PANTHER" id="PTHR46147:SF3">
    <property type="entry name" value="HISTONE-LYSINE N-METHYLTRANSFERASE ASH1"/>
    <property type="match status" value="1"/>
</dbReference>
<dbReference type="InterPro" id="IPR043151">
    <property type="entry name" value="BAH_sf"/>
</dbReference>
<dbReference type="InterPro" id="IPR001965">
    <property type="entry name" value="Znf_PHD"/>
</dbReference>
<dbReference type="PANTHER" id="PTHR46147">
    <property type="entry name" value="HISTONE-LYSINE N-METHYLTRANSFERASE ASH1"/>
    <property type="match status" value="1"/>
</dbReference>
<evidence type="ECO:0000259" key="7">
    <source>
        <dbReference type="PROSITE" id="PS50280"/>
    </source>
</evidence>
<dbReference type="InterPro" id="IPR011011">
    <property type="entry name" value="Znf_FYVE_PHD"/>
</dbReference>
<dbReference type="AlphaFoldDB" id="A0A3P7Q5T9"/>
<keyword evidence="3" id="KW-0863">Zinc-finger</keyword>
<organism evidence="9 10">
    <name type="scientific">Dracunculus medinensis</name>
    <name type="common">Guinea worm</name>
    <dbReference type="NCBI Taxonomy" id="318479"/>
    <lineage>
        <taxon>Eukaryota</taxon>
        <taxon>Metazoa</taxon>
        <taxon>Ecdysozoa</taxon>
        <taxon>Nematoda</taxon>
        <taxon>Chromadorea</taxon>
        <taxon>Rhabditida</taxon>
        <taxon>Spirurina</taxon>
        <taxon>Dracunculoidea</taxon>
        <taxon>Dracunculidae</taxon>
        <taxon>Dracunculus</taxon>
    </lineage>
</organism>
<keyword evidence="6" id="KW-0472">Membrane</keyword>
<evidence type="ECO:0000256" key="1">
    <source>
        <dbReference type="ARBA" id="ARBA00004123"/>
    </source>
</evidence>
<sequence>MYEGEESAGFEKEKKDSNESKSSRRFQVCFQYILLCVEINFVFNSLYNRIGHYSLIIIFSFICEYIGEIIPMREFLKYRSFLHHRRMKNYAVKLSSEFVVDASSRGNISRFINHSCKPNCEIQSINGILRIGIFALRSIKKEEELSYRYSYDFEYFSKCLCNSSKCCGFIGDSASLTAKEIELIRKKKLLLLRNLRSCVGNHQTLPKLGIFYTFFIYCISIFIEILKCVGSYDPDIIDYSICANEESDCVRCICGTPDDDGQMVQCGKCYFWLHGECIPNFNSDEYICEICSQRPLRTPTVEILLRTKLELELKRCIYYRTLVNNRNIQVRINEAVYVQRPVNDNHKTELRILEAAKNSYTDDIEYSCVHTSNQPPAFDSIFQKAAFNRKNLMCFRVERLLLTPSGSKLVFGFYYARPHEVYCEPSKMFHEKEVFLFATTLFDTLPLDCVVGRCLILDSTMYCAGRPRVPRYHESDVFFCDTGYNTKISKFEKLLPKYHYTISTDPLIFERFPEKLQIARSFSNHYYSKLERLVIMKRLKYQNLLRI</sequence>
<dbReference type="STRING" id="318479.A0A3P7Q5T9"/>
<feature type="domain" description="BAH" evidence="8">
    <location>
        <begin position="373"/>
        <end position="495"/>
    </location>
</feature>
<feature type="transmembrane region" description="Helical" evidence="6">
    <location>
        <begin position="53"/>
        <end position="76"/>
    </location>
</feature>
<evidence type="ECO:0000256" key="3">
    <source>
        <dbReference type="ARBA" id="ARBA00022771"/>
    </source>
</evidence>
<dbReference type="GO" id="GO:0006355">
    <property type="term" value="P:regulation of DNA-templated transcription"/>
    <property type="evidence" value="ECO:0007669"/>
    <property type="project" value="TreeGrafter"/>
</dbReference>
<evidence type="ECO:0008006" key="11">
    <source>
        <dbReference type="Google" id="ProtNLM"/>
    </source>
</evidence>
<evidence type="ECO:0000259" key="8">
    <source>
        <dbReference type="PROSITE" id="PS51038"/>
    </source>
</evidence>
<keyword evidence="4" id="KW-0862">Zinc</keyword>
<dbReference type="Gene3D" id="2.30.30.490">
    <property type="match status" value="1"/>
</dbReference>
<evidence type="ECO:0000313" key="9">
    <source>
        <dbReference type="EMBL" id="VDN50821.1"/>
    </source>
</evidence>
<dbReference type="Pfam" id="PF01426">
    <property type="entry name" value="BAH"/>
    <property type="match status" value="1"/>
</dbReference>
<feature type="domain" description="SET" evidence="7">
    <location>
        <begin position="35"/>
        <end position="150"/>
    </location>
</feature>
<dbReference type="SUPFAM" id="SSF82199">
    <property type="entry name" value="SET domain"/>
    <property type="match status" value="1"/>
</dbReference>
<dbReference type="GO" id="GO:0003682">
    <property type="term" value="F:chromatin binding"/>
    <property type="evidence" value="ECO:0007669"/>
    <property type="project" value="InterPro"/>
</dbReference>
<keyword evidence="5" id="KW-0539">Nucleus</keyword>
<keyword evidence="10" id="KW-1185">Reference proteome</keyword>
<dbReference type="InterPro" id="IPR001025">
    <property type="entry name" value="BAH_dom"/>
</dbReference>
<dbReference type="Pfam" id="PF00856">
    <property type="entry name" value="SET"/>
    <property type="match status" value="1"/>
</dbReference>
<dbReference type="PROSITE" id="PS51038">
    <property type="entry name" value="BAH"/>
    <property type="match status" value="1"/>
</dbReference>
<evidence type="ECO:0000256" key="4">
    <source>
        <dbReference type="ARBA" id="ARBA00022833"/>
    </source>
</evidence>